<dbReference type="PANTHER" id="PTHR34002:SF9">
    <property type="entry name" value="XYLOGLUCAN-SPECIFIC ENDO-BETA-1,4-GLUCANASE A"/>
    <property type="match status" value="1"/>
</dbReference>
<dbReference type="PROSITE" id="PS51173">
    <property type="entry name" value="CBM2"/>
    <property type="match status" value="1"/>
</dbReference>
<feature type="region of interest" description="Disordered" evidence="3">
    <location>
        <begin position="325"/>
        <end position="349"/>
    </location>
</feature>
<reference evidence="6 7" key="1">
    <citation type="submission" date="2019-03" db="EMBL/GenBank/DDBJ databases">
        <title>Genomic Encyclopedia of Archaeal and Bacterial Type Strains, Phase II (KMG-II): from individual species to whole genera.</title>
        <authorList>
            <person name="Goeker M."/>
        </authorList>
    </citation>
    <scope>NUCLEOTIDE SEQUENCE [LARGE SCALE GENOMIC DNA]</scope>
    <source>
        <strain evidence="6 7">DSM 45499</strain>
    </source>
</reference>
<dbReference type="OrthoDB" id="2557744at2"/>
<dbReference type="Pfam" id="PF00553">
    <property type="entry name" value="CBM_2"/>
    <property type="match status" value="1"/>
</dbReference>
<comment type="caution">
    <text evidence="6">The sequence shown here is derived from an EMBL/GenBank/DDBJ whole genome shotgun (WGS) entry which is preliminary data.</text>
</comment>
<dbReference type="GO" id="GO:0000272">
    <property type="term" value="P:polysaccharide catabolic process"/>
    <property type="evidence" value="ECO:0007669"/>
    <property type="project" value="UniProtKB-KW"/>
</dbReference>
<dbReference type="PANTHER" id="PTHR34002">
    <property type="entry name" value="BLR1656 PROTEIN"/>
    <property type="match status" value="1"/>
</dbReference>
<dbReference type="InterPro" id="IPR013319">
    <property type="entry name" value="GH11/12"/>
</dbReference>
<comment type="similarity">
    <text evidence="1 2">Belongs to the glycosyl hydrolase 12 (cellulase H) family.</text>
</comment>
<name>A0A4R7W441_9PSEU</name>
<dbReference type="Gene3D" id="2.60.40.290">
    <property type="match status" value="1"/>
</dbReference>
<sequence>MRRLVRALIVVCVLAGGLSAGLAPPAAQAAVTCQKYATVPIQNGRYNVQNNLWGADTAQCIDVTTTGFTVTQANHNKPTNGAPASYPSVYFGCHYANCTSGSGLPLRADTSTFAGLRTSVSMTYPSSGTWDAAYDIWFDPTPRTDGQNTGAEIMVWLNHQGSIQPVGSRIASVSLAGGTWDVWYGNIGWNVISYVRTSGTSSLSYAVNDFLTDAISRGYAQRAWYLTSIQAGFEPWIGGAGLAVNSFSVTSGGTTPPPDDPPPAGGGCRVTYAPTTWGGGFTANVTVTNTSSTALNGWTLSWTFPGNQQITSGWNASVTQNGNAVTASNAGHNGSIPPNGSQSFGFQGTYSGNNASPTTFTVNGTACANG</sequence>
<dbReference type="InterPro" id="IPR001919">
    <property type="entry name" value="CBD2"/>
</dbReference>
<evidence type="ECO:0000256" key="2">
    <source>
        <dbReference type="RuleBase" id="RU361163"/>
    </source>
</evidence>
<gene>
    <name evidence="6" type="ORF">CLV71_101317</name>
</gene>
<keyword evidence="2" id="KW-0378">Hydrolase</keyword>
<dbReference type="RefSeq" id="WP_133900723.1">
    <property type="nucleotide sequence ID" value="NZ_SOCP01000001.1"/>
</dbReference>
<keyword evidence="2" id="KW-0119">Carbohydrate metabolism</keyword>
<dbReference type="Proteomes" id="UP000294927">
    <property type="component" value="Unassembled WGS sequence"/>
</dbReference>
<dbReference type="InterPro" id="IPR008965">
    <property type="entry name" value="CBM2/CBM3_carb-bd_dom_sf"/>
</dbReference>
<feature type="chain" id="PRO_5020894818" evidence="4">
    <location>
        <begin position="30"/>
        <end position="370"/>
    </location>
</feature>
<evidence type="ECO:0000256" key="3">
    <source>
        <dbReference type="SAM" id="MobiDB-lite"/>
    </source>
</evidence>
<dbReference type="SUPFAM" id="SSF49899">
    <property type="entry name" value="Concanavalin A-like lectins/glucanases"/>
    <property type="match status" value="1"/>
</dbReference>
<dbReference type="SUPFAM" id="SSF49384">
    <property type="entry name" value="Carbohydrate-binding domain"/>
    <property type="match status" value="1"/>
</dbReference>
<evidence type="ECO:0000313" key="6">
    <source>
        <dbReference type="EMBL" id="TDV57446.1"/>
    </source>
</evidence>
<evidence type="ECO:0000256" key="1">
    <source>
        <dbReference type="ARBA" id="ARBA00005519"/>
    </source>
</evidence>
<dbReference type="GO" id="GO:0008810">
    <property type="term" value="F:cellulase activity"/>
    <property type="evidence" value="ECO:0007669"/>
    <property type="project" value="InterPro"/>
</dbReference>
<dbReference type="EMBL" id="SOCP01000001">
    <property type="protein sequence ID" value="TDV57446.1"/>
    <property type="molecule type" value="Genomic_DNA"/>
</dbReference>
<dbReference type="Pfam" id="PF01670">
    <property type="entry name" value="Glyco_hydro_12"/>
    <property type="match status" value="1"/>
</dbReference>
<dbReference type="AlphaFoldDB" id="A0A4R7W441"/>
<keyword evidence="2" id="KW-0624">Polysaccharide degradation</keyword>
<dbReference type="SMART" id="SM00637">
    <property type="entry name" value="CBD_II"/>
    <property type="match status" value="1"/>
</dbReference>
<keyword evidence="4" id="KW-0732">Signal</keyword>
<feature type="signal peptide" evidence="4">
    <location>
        <begin position="1"/>
        <end position="29"/>
    </location>
</feature>
<dbReference type="InterPro" id="IPR002594">
    <property type="entry name" value="GH12"/>
</dbReference>
<evidence type="ECO:0000256" key="4">
    <source>
        <dbReference type="SAM" id="SignalP"/>
    </source>
</evidence>
<dbReference type="GO" id="GO:0030247">
    <property type="term" value="F:polysaccharide binding"/>
    <property type="evidence" value="ECO:0007669"/>
    <property type="project" value="UniProtKB-UniRule"/>
</dbReference>
<evidence type="ECO:0000259" key="5">
    <source>
        <dbReference type="PROSITE" id="PS51173"/>
    </source>
</evidence>
<keyword evidence="7" id="KW-1185">Reference proteome</keyword>
<proteinExistence type="inferred from homology"/>
<accession>A0A4R7W441</accession>
<dbReference type="InterPro" id="IPR012291">
    <property type="entry name" value="CBM2_carb-bd_dom_sf"/>
</dbReference>
<keyword evidence="2" id="KW-0326">Glycosidase</keyword>
<dbReference type="InterPro" id="IPR013320">
    <property type="entry name" value="ConA-like_dom_sf"/>
</dbReference>
<dbReference type="Gene3D" id="2.60.120.180">
    <property type="match status" value="1"/>
</dbReference>
<feature type="domain" description="CBM2" evidence="5">
    <location>
        <begin position="261"/>
        <end position="370"/>
    </location>
</feature>
<evidence type="ECO:0000313" key="7">
    <source>
        <dbReference type="Proteomes" id="UP000294927"/>
    </source>
</evidence>
<organism evidence="6 7">
    <name type="scientific">Actinophytocola oryzae</name>
    <dbReference type="NCBI Taxonomy" id="502181"/>
    <lineage>
        <taxon>Bacteria</taxon>
        <taxon>Bacillati</taxon>
        <taxon>Actinomycetota</taxon>
        <taxon>Actinomycetes</taxon>
        <taxon>Pseudonocardiales</taxon>
        <taxon>Pseudonocardiaceae</taxon>
    </lineage>
</organism>
<protein>
    <submittedName>
        <fullName evidence="6">Cellulose binding domain-containing protein</fullName>
    </submittedName>
</protein>